<dbReference type="PANTHER" id="PTHR35841:SF1">
    <property type="entry name" value="PHOSPHONATES-BINDING PERIPLASMIC PROTEIN"/>
    <property type="match status" value="1"/>
</dbReference>
<dbReference type="SUPFAM" id="SSF53850">
    <property type="entry name" value="Periplasmic binding protein-like II"/>
    <property type="match status" value="1"/>
</dbReference>
<dbReference type="Proteomes" id="UP000242181">
    <property type="component" value="Unassembled WGS sequence"/>
</dbReference>
<evidence type="ECO:0000256" key="1">
    <source>
        <dbReference type="ARBA" id="ARBA00007162"/>
    </source>
</evidence>
<keyword evidence="5" id="KW-1185">Reference proteome</keyword>
<protein>
    <submittedName>
        <fullName evidence="4">Phosphate/phosphite/phosphonate ABC transporter substrate-binding protein</fullName>
    </submittedName>
</protein>
<dbReference type="GO" id="GO:0043190">
    <property type="term" value="C:ATP-binding cassette (ABC) transporter complex"/>
    <property type="evidence" value="ECO:0007669"/>
    <property type="project" value="InterPro"/>
</dbReference>
<feature type="signal peptide" evidence="3">
    <location>
        <begin position="1"/>
        <end position="19"/>
    </location>
</feature>
<dbReference type="Pfam" id="PF12974">
    <property type="entry name" value="Phosphonate-bd"/>
    <property type="match status" value="1"/>
</dbReference>
<evidence type="ECO:0000313" key="4">
    <source>
        <dbReference type="EMBL" id="PSJ47139.1"/>
    </source>
</evidence>
<dbReference type="Gene3D" id="3.40.190.10">
    <property type="entry name" value="Periplasmic binding protein-like II"/>
    <property type="match status" value="2"/>
</dbReference>
<comment type="similarity">
    <text evidence="1">Belongs to the phosphate/phosphite/phosphonate binding protein family.</text>
</comment>
<dbReference type="NCBIfam" id="TIGR01098">
    <property type="entry name" value="3A0109s03R"/>
    <property type="match status" value="1"/>
</dbReference>
<organism evidence="4 5">
    <name type="scientific">Zobellella taiwanensis</name>
    <dbReference type="NCBI Taxonomy" id="347535"/>
    <lineage>
        <taxon>Bacteria</taxon>
        <taxon>Pseudomonadati</taxon>
        <taxon>Pseudomonadota</taxon>
        <taxon>Gammaproteobacteria</taxon>
        <taxon>Aeromonadales</taxon>
        <taxon>Aeromonadaceae</taxon>
        <taxon>Zobellella</taxon>
    </lineage>
</organism>
<keyword evidence="2 3" id="KW-0732">Signal</keyword>
<comment type="caution">
    <text evidence="4">The sequence shown here is derived from an EMBL/GenBank/DDBJ whole genome shotgun (WGS) entry which is preliminary data.</text>
</comment>
<accession>A0A2P7RAA7</accession>
<evidence type="ECO:0000313" key="5">
    <source>
        <dbReference type="Proteomes" id="UP000242181"/>
    </source>
</evidence>
<dbReference type="PANTHER" id="PTHR35841">
    <property type="entry name" value="PHOSPHONATES-BINDING PERIPLASMIC PROTEIN"/>
    <property type="match status" value="1"/>
</dbReference>
<dbReference type="OrthoDB" id="5318791at2"/>
<feature type="chain" id="PRO_5015186316" evidence="3">
    <location>
        <begin position="20"/>
        <end position="288"/>
    </location>
</feature>
<dbReference type="GO" id="GO:0055085">
    <property type="term" value="P:transmembrane transport"/>
    <property type="evidence" value="ECO:0007669"/>
    <property type="project" value="InterPro"/>
</dbReference>
<proteinExistence type="inferred from homology"/>
<dbReference type="EMBL" id="PXYH01000002">
    <property type="protein sequence ID" value="PSJ47139.1"/>
    <property type="molecule type" value="Genomic_DNA"/>
</dbReference>
<evidence type="ECO:0000256" key="2">
    <source>
        <dbReference type="ARBA" id="ARBA00022729"/>
    </source>
</evidence>
<name>A0A2P7RAA7_9GAMM</name>
<dbReference type="InterPro" id="IPR005770">
    <property type="entry name" value="PhnD"/>
</dbReference>
<dbReference type="AlphaFoldDB" id="A0A2P7RAA7"/>
<sequence>MMRVWITLLFLLLSPPLLADCHPERLRFTLIPKKDIDQQIAEYRPLFELLEHATGRRVEVFRASSYDSVIDALVSGGVDFAVLGPAAYALAQQREPRLEPFASLAMAEGHFTPAGPYYHALLLVRGDSELHRLEQLQGVRVALSDPASTSGALIPASEFPRAAGMPLDELFGARIYAGSHDKALDALLEGRVEAAFVSSARADEYLSRGIMAAGQVRELWRSRPIHYDPFVFRAGLCPPLKDRIAALLTGSPRALAPFLASQQALAVTRVEHSDYLDIIHLVTGSGEH</sequence>
<dbReference type="CDD" id="cd01071">
    <property type="entry name" value="PBP2_PhnD_like"/>
    <property type="match status" value="1"/>
</dbReference>
<reference evidence="4 5" key="1">
    <citation type="submission" date="2018-03" db="EMBL/GenBank/DDBJ databases">
        <title>The draft genome of Zobellella taiwanensis JCM 13381.</title>
        <authorList>
            <person name="Liu L."/>
            <person name="Li L."/>
            <person name="Wang T."/>
            <person name="Zhang X."/>
            <person name="Liang L."/>
        </authorList>
    </citation>
    <scope>NUCLEOTIDE SEQUENCE [LARGE SCALE GENOMIC DNA]</scope>
    <source>
        <strain evidence="4 5">JCM 13381</strain>
    </source>
</reference>
<evidence type="ECO:0000256" key="3">
    <source>
        <dbReference type="SAM" id="SignalP"/>
    </source>
</evidence>
<gene>
    <name evidence="4" type="ORF">C7I36_01940</name>
</gene>